<evidence type="ECO:0000313" key="2">
    <source>
        <dbReference type="EMBL" id="EAQ80981.1"/>
    </source>
</evidence>
<organism evidence="2 3">
    <name type="scientific">Blastopirellula marina DSM 3645</name>
    <dbReference type="NCBI Taxonomy" id="314230"/>
    <lineage>
        <taxon>Bacteria</taxon>
        <taxon>Pseudomonadati</taxon>
        <taxon>Planctomycetota</taxon>
        <taxon>Planctomycetia</taxon>
        <taxon>Pirellulales</taxon>
        <taxon>Pirellulaceae</taxon>
        <taxon>Blastopirellula</taxon>
    </lineage>
</organism>
<evidence type="ECO:0000259" key="1">
    <source>
        <dbReference type="Pfam" id="PF01261"/>
    </source>
</evidence>
<dbReference type="HOGENOM" id="CLU_050006_5_0_0"/>
<evidence type="ECO:0000313" key="3">
    <source>
        <dbReference type="Proteomes" id="UP000004358"/>
    </source>
</evidence>
<dbReference type="InterPro" id="IPR013022">
    <property type="entry name" value="Xyl_isomerase-like_TIM-brl"/>
</dbReference>
<dbReference type="eggNOG" id="COG1082">
    <property type="taxonomic scope" value="Bacteria"/>
</dbReference>
<dbReference type="InterPro" id="IPR050312">
    <property type="entry name" value="IolE/XylAMocC-like"/>
</dbReference>
<proteinExistence type="predicted"/>
<dbReference type="EMBL" id="AANZ01000006">
    <property type="protein sequence ID" value="EAQ80981.1"/>
    <property type="molecule type" value="Genomic_DNA"/>
</dbReference>
<dbReference type="Gene3D" id="3.20.20.150">
    <property type="entry name" value="Divalent-metal-dependent TIM barrel enzymes"/>
    <property type="match status" value="1"/>
</dbReference>
<dbReference type="InterPro" id="IPR036237">
    <property type="entry name" value="Xyl_isomerase-like_sf"/>
</dbReference>
<keyword evidence="2" id="KW-0413">Isomerase</keyword>
<dbReference type="STRING" id="314230.DSM3645_20457"/>
<dbReference type="GO" id="GO:0016853">
    <property type="term" value="F:isomerase activity"/>
    <property type="evidence" value="ECO:0007669"/>
    <property type="project" value="UniProtKB-KW"/>
</dbReference>
<dbReference type="Pfam" id="PF01261">
    <property type="entry name" value="AP_endonuc_2"/>
    <property type="match status" value="1"/>
</dbReference>
<protein>
    <submittedName>
        <fullName evidence="2">Putaive isomerase</fullName>
    </submittedName>
</protein>
<accession>A3ZQP3</accession>
<dbReference type="SUPFAM" id="SSF51658">
    <property type="entry name" value="Xylose isomerase-like"/>
    <property type="match status" value="1"/>
</dbReference>
<feature type="domain" description="Xylose isomerase-like TIM barrel" evidence="1">
    <location>
        <begin position="21"/>
        <end position="277"/>
    </location>
</feature>
<name>A3ZQP3_9BACT</name>
<reference evidence="2 3" key="1">
    <citation type="submission" date="2006-02" db="EMBL/GenBank/DDBJ databases">
        <authorList>
            <person name="Amann R."/>
            <person name="Ferriera S."/>
            <person name="Johnson J."/>
            <person name="Kravitz S."/>
            <person name="Halpern A."/>
            <person name="Remington K."/>
            <person name="Beeson K."/>
            <person name="Tran B."/>
            <person name="Rogers Y.-H."/>
            <person name="Friedman R."/>
            <person name="Venter J.C."/>
        </authorList>
    </citation>
    <scope>NUCLEOTIDE SEQUENCE [LARGE SCALE GENOMIC DNA]</scope>
    <source>
        <strain evidence="2 3">DSM 3645</strain>
    </source>
</reference>
<dbReference type="RefSeq" id="WP_002651988.1">
    <property type="nucleotide sequence ID" value="NZ_CH672376.1"/>
</dbReference>
<dbReference type="PANTHER" id="PTHR12110">
    <property type="entry name" value="HYDROXYPYRUVATE ISOMERASE"/>
    <property type="match status" value="1"/>
</dbReference>
<dbReference type="PANTHER" id="PTHR12110:SF52">
    <property type="entry name" value="XYLOSE ISOMERASE"/>
    <property type="match status" value="1"/>
</dbReference>
<sequence>MSMRIGYNTNGFAHHDPLDAVDVLADLGYESVAITVDHGTLTPFGNTYMADRQADHLAGLLREKNMTCVVESGARFLLDPKQKHEPTLVSPTKHGRQRRFEFIRHCIDAAVKLKADCVSLWSGRLLDDVNEAAAMGRLVEALQPVIEYAELHQMPLGFEPEPGMFIDTMDRFAQLCDRVKSPLFQLTLDIGHLQCQNELPLGDFIRQWGSRIVNVHLEDMKRGVHEHLPFGEGEIDFGEVIQALRDADYQKGLHVELSRHSHEAPTIAARSMQFLRPLVHPLS</sequence>
<dbReference type="Proteomes" id="UP000004358">
    <property type="component" value="Unassembled WGS sequence"/>
</dbReference>
<dbReference type="AlphaFoldDB" id="A3ZQP3"/>
<gene>
    <name evidence="2" type="ORF">DSM3645_20457</name>
</gene>
<comment type="caution">
    <text evidence="2">The sequence shown here is derived from an EMBL/GenBank/DDBJ whole genome shotgun (WGS) entry which is preliminary data.</text>
</comment>